<dbReference type="EMBL" id="CM037621">
    <property type="protein sequence ID" value="KAH8002330.1"/>
    <property type="molecule type" value="Genomic_DNA"/>
</dbReference>
<keyword evidence="2" id="KW-1185">Reference proteome</keyword>
<organism evidence="1 2">
    <name type="scientific">Sphaerodactylus townsendi</name>
    <dbReference type="NCBI Taxonomy" id="933632"/>
    <lineage>
        <taxon>Eukaryota</taxon>
        <taxon>Metazoa</taxon>
        <taxon>Chordata</taxon>
        <taxon>Craniata</taxon>
        <taxon>Vertebrata</taxon>
        <taxon>Euteleostomi</taxon>
        <taxon>Lepidosauria</taxon>
        <taxon>Squamata</taxon>
        <taxon>Bifurcata</taxon>
        <taxon>Gekkota</taxon>
        <taxon>Sphaerodactylidae</taxon>
        <taxon>Sphaerodactylus</taxon>
    </lineage>
</organism>
<sequence length="75" mass="8626">MGVQDVWVLQDLQEEVELKVKKQAHVTSVLMLLEHLALLVFLDLRANKESKVGKEKLALRDLEEPLGLRGFLEFK</sequence>
<name>A0ACB8FAT5_9SAUR</name>
<evidence type="ECO:0000313" key="1">
    <source>
        <dbReference type="EMBL" id="KAH8002330.1"/>
    </source>
</evidence>
<proteinExistence type="predicted"/>
<dbReference type="Proteomes" id="UP000827872">
    <property type="component" value="Linkage Group LG08"/>
</dbReference>
<evidence type="ECO:0000313" key="2">
    <source>
        <dbReference type="Proteomes" id="UP000827872"/>
    </source>
</evidence>
<protein>
    <submittedName>
        <fullName evidence="1">Uncharacterized protein</fullName>
    </submittedName>
</protein>
<gene>
    <name evidence="1" type="ORF">K3G42_023110</name>
</gene>
<reference evidence="1" key="1">
    <citation type="submission" date="2021-08" db="EMBL/GenBank/DDBJ databases">
        <title>The first chromosome-level gecko genome reveals the dynamic sex chromosomes of Neotropical dwarf geckos (Sphaerodactylidae: Sphaerodactylus).</title>
        <authorList>
            <person name="Pinto B.J."/>
            <person name="Keating S.E."/>
            <person name="Gamble T."/>
        </authorList>
    </citation>
    <scope>NUCLEOTIDE SEQUENCE</scope>
    <source>
        <strain evidence="1">TG3544</strain>
    </source>
</reference>
<accession>A0ACB8FAT5</accession>
<comment type="caution">
    <text evidence="1">The sequence shown here is derived from an EMBL/GenBank/DDBJ whole genome shotgun (WGS) entry which is preliminary data.</text>
</comment>